<dbReference type="Proteomes" id="UP001597145">
    <property type="component" value="Unassembled WGS sequence"/>
</dbReference>
<organism evidence="1 2">
    <name type="scientific">Pseudonocardia aurantiaca</name>
    <dbReference type="NCBI Taxonomy" id="75290"/>
    <lineage>
        <taxon>Bacteria</taxon>
        <taxon>Bacillati</taxon>
        <taxon>Actinomycetota</taxon>
        <taxon>Actinomycetes</taxon>
        <taxon>Pseudonocardiales</taxon>
        <taxon>Pseudonocardiaceae</taxon>
        <taxon>Pseudonocardia</taxon>
    </lineage>
</organism>
<sequence length="610" mass="61290">MPSAFAATGVTVASSPGLQEAGPVSSEHGFPTWYLDKTGTRIEPCLEGDNPLCGFLPGDIPDPTQPVAFPANFPAEFFYFLAGAEIVLPTGGRAVYTTGLEAAFLNDVQPGEQVVFSRIRVVVRGATPNSTVTFTHPYGALTIDTDGAGDGRLVRDVAPSVGNFTLALRGDVGPFLKAANAPAGYLGNPAEPSTVTGGPNGNVFSMTQPGPNGDETFSTDQFTVQGRIATNTGVTGDAAVAGGDFVDVFASTTGAALEVVGQEGIFPTTIMSGQDGRFYARVPVTGAVTEVVVRNNGDNPASTARIPVQGVSVQQATYDGAILTVAASSTAPAAYPLTVKAGATTIGILPDALPATYPMLAPPATITVSSGTAAGVTAPVVITGGPASPAGTTAPPVGPNVPPVCDPSPCGPGGVPADAAPTARLASATLSAPVNLPIAIDGSTSTNATAFSTTTTDPRVTITNETTNRPTVTVNPFAAVNDAAPRPAFSTAPVTVTFTASNGAATSSATVTLTPVSDAVTITNARSRAGSDLRVAGTSTLNGQASVTPATQIVVYARTSATAAWVKIGTSPVDAAGAWDVRPRPAPNVTYTQYQVQTSRGSTVIGNLTG</sequence>
<accession>A0ABW4FRL4</accession>
<name>A0ABW4FRL4_9PSEU</name>
<dbReference type="EMBL" id="JBHUCP010000024">
    <property type="protein sequence ID" value="MFD1533238.1"/>
    <property type="molecule type" value="Genomic_DNA"/>
</dbReference>
<proteinExistence type="predicted"/>
<gene>
    <name evidence="1" type="ORF">ACFSCY_27825</name>
</gene>
<evidence type="ECO:0000313" key="1">
    <source>
        <dbReference type="EMBL" id="MFD1533238.1"/>
    </source>
</evidence>
<reference evidence="2" key="1">
    <citation type="journal article" date="2019" name="Int. J. Syst. Evol. Microbiol.">
        <title>The Global Catalogue of Microorganisms (GCM) 10K type strain sequencing project: providing services to taxonomists for standard genome sequencing and annotation.</title>
        <authorList>
            <consortium name="The Broad Institute Genomics Platform"/>
            <consortium name="The Broad Institute Genome Sequencing Center for Infectious Disease"/>
            <person name="Wu L."/>
            <person name="Ma J."/>
        </authorList>
    </citation>
    <scope>NUCLEOTIDE SEQUENCE [LARGE SCALE GENOMIC DNA]</scope>
    <source>
        <strain evidence="2">JCM 12165</strain>
    </source>
</reference>
<keyword evidence="2" id="KW-1185">Reference proteome</keyword>
<dbReference type="RefSeq" id="WP_343987095.1">
    <property type="nucleotide sequence ID" value="NZ_BAAAJG010000027.1"/>
</dbReference>
<comment type="caution">
    <text evidence="1">The sequence shown here is derived from an EMBL/GenBank/DDBJ whole genome shotgun (WGS) entry which is preliminary data.</text>
</comment>
<evidence type="ECO:0000313" key="2">
    <source>
        <dbReference type="Proteomes" id="UP001597145"/>
    </source>
</evidence>
<protein>
    <submittedName>
        <fullName evidence="1">Uncharacterized protein</fullName>
    </submittedName>
</protein>